<proteinExistence type="predicted"/>
<organism evidence="1 2">
    <name type="scientific">Anaeramoeba ignava</name>
    <name type="common">Anaerobic marine amoeba</name>
    <dbReference type="NCBI Taxonomy" id="1746090"/>
    <lineage>
        <taxon>Eukaryota</taxon>
        <taxon>Metamonada</taxon>
        <taxon>Anaeramoebidae</taxon>
        <taxon>Anaeramoeba</taxon>
    </lineage>
</organism>
<accession>A0A9Q0LEV5</accession>
<dbReference type="Proteomes" id="UP001149090">
    <property type="component" value="Unassembled WGS sequence"/>
</dbReference>
<comment type="caution">
    <text evidence="1">The sequence shown here is derived from an EMBL/GenBank/DDBJ whole genome shotgun (WGS) entry which is preliminary data.</text>
</comment>
<gene>
    <name evidence="1" type="ORF">M0811_10229</name>
</gene>
<reference evidence="1" key="1">
    <citation type="submission" date="2022-10" db="EMBL/GenBank/DDBJ databases">
        <title>Novel sulphate-reducing endosymbionts in the free-living metamonad Anaeramoeba.</title>
        <authorList>
            <person name="Jerlstrom-Hultqvist J."/>
            <person name="Cepicka I."/>
            <person name="Gallot-Lavallee L."/>
            <person name="Salas-Leiva D."/>
            <person name="Curtis B.A."/>
            <person name="Zahonova K."/>
            <person name="Pipaliya S."/>
            <person name="Dacks J."/>
            <person name="Roger A.J."/>
        </authorList>
    </citation>
    <scope>NUCLEOTIDE SEQUENCE</scope>
    <source>
        <strain evidence="1">BMAN</strain>
    </source>
</reference>
<evidence type="ECO:0000313" key="1">
    <source>
        <dbReference type="EMBL" id="KAJ5071597.1"/>
    </source>
</evidence>
<evidence type="ECO:0000313" key="2">
    <source>
        <dbReference type="Proteomes" id="UP001149090"/>
    </source>
</evidence>
<name>A0A9Q0LEV5_ANAIG</name>
<sequence>MQLLKILKIYELLWITLFKLSVTTINKWNAAVRIDANSETIKLEKQSIKISLKIWENFGLLSIRELKVFLFKRNIINYS</sequence>
<protein>
    <submittedName>
        <fullName evidence="1">Uncharacterized protein</fullName>
    </submittedName>
</protein>
<keyword evidence="2" id="KW-1185">Reference proteome</keyword>
<dbReference type="AlphaFoldDB" id="A0A9Q0LEV5"/>
<dbReference type="EMBL" id="JAPDFW010000087">
    <property type="protein sequence ID" value="KAJ5071597.1"/>
    <property type="molecule type" value="Genomic_DNA"/>
</dbReference>